<dbReference type="EMBL" id="OX465083">
    <property type="protein sequence ID" value="CAI9292675.1"/>
    <property type="molecule type" value="Genomic_DNA"/>
</dbReference>
<protein>
    <submittedName>
        <fullName evidence="1">Uncharacterized protein</fullName>
    </submittedName>
</protein>
<proteinExistence type="predicted"/>
<reference evidence="1" key="1">
    <citation type="submission" date="2023-04" db="EMBL/GenBank/DDBJ databases">
        <authorList>
            <person name="Vijverberg K."/>
            <person name="Xiong W."/>
            <person name="Schranz E."/>
        </authorList>
    </citation>
    <scope>NUCLEOTIDE SEQUENCE</scope>
</reference>
<sequence>MMPLHNAIASASRLALMSGMRTIASQPTIISRTLAPKHVPISPFSSSTRTLPRAASRIFGALGMVESMMPLHSAISSALRLKSSLAVDSACWPTLVDEGNEWWRTVGDDDNYGCDDEWWRTVADDDNNGWDRIGGGFKKPIQKT</sequence>
<dbReference type="InterPro" id="IPR043459">
    <property type="entry name" value="NFD6/NOXY2-like"/>
</dbReference>
<dbReference type="AlphaFoldDB" id="A0AA36EGK0"/>
<organism evidence="1 2">
    <name type="scientific">Lactuca saligna</name>
    <name type="common">Willowleaf lettuce</name>
    <dbReference type="NCBI Taxonomy" id="75948"/>
    <lineage>
        <taxon>Eukaryota</taxon>
        <taxon>Viridiplantae</taxon>
        <taxon>Streptophyta</taxon>
        <taxon>Embryophyta</taxon>
        <taxon>Tracheophyta</taxon>
        <taxon>Spermatophyta</taxon>
        <taxon>Magnoliopsida</taxon>
        <taxon>eudicotyledons</taxon>
        <taxon>Gunneridae</taxon>
        <taxon>Pentapetalae</taxon>
        <taxon>asterids</taxon>
        <taxon>campanulids</taxon>
        <taxon>Asterales</taxon>
        <taxon>Asteraceae</taxon>
        <taxon>Cichorioideae</taxon>
        <taxon>Cichorieae</taxon>
        <taxon>Lactucinae</taxon>
        <taxon>Lactuca</taxon>
    </lineage>
</organism>
<dbReference type="PANTHER" id="PTHR33156:SF37">
    <property type="entry name" value="PROTEIN NUCLEAR FUSION DEFECTIVE 6, CHLOROPLASTIC_MITOCHONDRIAL"/>
    <property type="match status" value="1"/>
</dbReference>
<evidence type="ECO:0000313" key="1">
    <source>
        <dbReference type="EMBL" id="CAI9292675.1"/>
    </source>
</evidence>
<accession>A0AA36EGK0</accession>
<name>A0AA36EGK0_LACSI</name>
<dbReference type="PANTHER" id="PTHR33156">
    <property type="entry name" value="OS02G0230000 PROTEIN"/>
    <property type="match status" value="1"/>
</dbReference>
<evidence type="ECO:0000313" key="2">
    <source>
        <dbReference type="Proteomes" id="UP001177003"/>
    </source>
</evidence>
<dbReference type="Proteomes" id="UP001177003">
    <property type="component" value="Chromosome 7"/>
</dbReference>
<gene>
    <name evidence="1" type="ORF">LSALG_LOCUS31730</name>
</gene>
<keyword evidence="2" id="KW-1185">Reference proteome</keyword>